<dbReference type="Proteomes" id="UP000053237">
    <property type="component" value="Unassembled WGS sequence"/>
</dbReference>
<dbReference type="InParanoid" id="A0A024G2L2"/>
<reference evidence="5 6" key="1">
    <citation type="submission" date="2012-05" db="EMBL/GenBank/DDBJ databases">
        <title>Recombination and specialization in a pathogen metapopulation.</title>
        <authorList>
            <person name="Gardiner A."/>
            <person name="Kemen E."/>
            <person name="Schultz-Larsen T."/>
            <person name="MacLean D."/>
            <person name="Van Oosterhout C."/>
            <person name="Jones J.D.G."/>
        </authorList>
    </citation>
    <scope>NUCLEOTIDE SEQUENCE [LARGE SCALE GENOMIC DNA]</scope>
    <source>
        <strain evidence="5 6">Ac Nc2</strain>
    </source>
</reference>
<comment type="caution">
    <text evidence="5">The sequence shown here is derived from an EMBL/GenBank/DDBJ whole genome shotgun (WGS) entry which is preliminary data.</text>
</comment>
<protein>
    <recommendedName>
        <fullName evidence="4">WW domain-containing protein</fullName>
    </recommendedName>
</protein>
<feature type="repeat" description="RCC1" evidence="2">
    <location>
        <begin position="240"/>
        <end position="297"/>
    </location>
</feature>
<dbReference type="EMBL" id="CAIX01000012">
    <property type="protein sequence ID" value="CCI40871.1"/>
    <property type="molecule type" value="Genomic_DNA"/>
</dbReference>
<dbReference type="PANTHER" id="PTHR22870">
    <property type="entry name" value="REGULATOR OF CHROMOSOME CONDENSATION"/>
    <property type="match status" value="1"/>
</dbReference>
<gene>
    <name evidence="5" type="ORF">BN9_016550</name>
</gene>
<dbReference type="Pfam" id="PF00415">
    <property type="entry name" value="RCC1"/>
    <property type="match status" value="2"/>
</dbReference>
<sequence>MYLDLPRIGKRSQIIERIENWRNKETIWAEVSASAAAKGRDLSDKNIGQVFVYGAEDHFPVEIQWFCGKKVTKLAAGSDSDSLYAINSDFGVAWLCVSASQGAISDPPIALDAFERERIQDICISTTDGVARTSEGFLFTWGPNATSRPCRVSPSPFGHAIDISVGKHYVVAVYGHKGGEVNEVVSWGKYSHPLSGAYGQQTPPTTSSCMALHSVKGLREHHITKVACGAMHALAISHDGKLFSWGCSDGGRLGHGRPAVEESEARTGPRQIAGLLESSLVVKIACGTWHSACIAIKTGDRGHGRVFTWGTGVFGQLGLGPERLISNEPSLVALRCGEHIEDIDQLACGMYHTAVLTGRNALFTWGSRSKKHAANSFVPRDIQLKALIKSRKVSSLTCGRTFTAFSVRFPSGDEYKKTSNSSEDKVCDGKKPPDDMERQEGAIDDEEVDEERKLYLFLHPKCRVCSQCDGFRPSIDHLSFCRQCLHEKKLHGKRANAVSDHKAILTELRVEENGTKTDTIQTAGIAIQALVRRFLARQKLYSLLMERYWKIIDPKTQSPYFYDRLNKTSSWHKPILLRSRDLPIERFDI</sequence>
<feature type="repeat" description="RCC1" evidence="2">
    <location>
        <begin position="182"/>
        <end position="239"/>
    </location>
</feature>
<dbReference type="InterPro" id="IPR000408">
    <property type="entry name" value="Reg_chr_condens"/>
</dbReference>
<dbReference type="InterPro" id="IPR001202">
    <property type="entry name" value="WW_dom"/>
</dbReference>
<dbReference type="OrthoDB" id="10256179at2759"/>
<evidence type="ECO:0000256" key="3">
    <source>
        <dbReference type="SAM" id="MobiDB-lite"/>
    </source>
</evidence>
<dbReference type="PROSITE" id="PS50096">
    <property type="entry name" value="IQ"/>
    <property type="match status" value="1"/>
</dbReference>
<keyword evidence="6" id="KW-1185">Reference proteome</keyword>
<dbReference type="InterPro" id="IPR051210">
    <property type="entry name" value="Ub_ligase/GEF_domain"/>
</dbReference>
<dbReference type="STRING" id="65357.A0A024G2L2"/>
<keyword evidence="1" id="KW-0677">Repeat</keyword>
<dbReference type="PROSITE" id="PS50012">
    <property type="entry name" value="RCC1_3"/>
    <property type="match status" value="3"/>
</dbReference>
<feature type="region of interest" description="Disordered" evidence="3">
    <location>
        <begin position="413"/>
        <end position="440"/>
    </location>
</feature>
<dbReference type="InterPro" id="IPR036020">
    <property type="entry name" value="WW_dom_sf"/>
</dbReference>
<dbReference type="PROSITE" id="PS50020">
    <property type="entry name" value="WW_DOMAIN_2"/>
    <property type="match status" value="1"/>
</dbReference>
<name>A0A024G2L2_9STRA</name>
<evidence type="ECO:0000313" key="6">
    <source>
        <dbReference type="Proteomes" id="UP000053237"/>
    </source>
</evidence>
<dbReference type="PANTHER" id="PTHR22870:SF408">
    <property type="entry name" value="OS09G0560450 PROTEIN"/>
    <property type="match status" value="1"/>
</dbReference>
<accession>A0A024G2L2</accession>
<feature type="repeat" description="RCC1" evidence="2">
    <location>
        <begin position="304"/>
        <end position="359"/>
    </location>
</feature>
<feature type="domain" description="WW" evidence="4">
    <location>
        <begin position="549"/>
        <end position="576"/>
    </location>
</feature>
<proteinExistence type="predicted"/>
<dbReference type="Gene3D" id="2.130.10.30">
    <property type="entry name" value="Regulator of chromosome condensation 1/beta-lactamase-inhibitor protein II"/>
    <property type="match status" value="2"/>
</dbReference>
<dbReference type="PROSITE" id="PS00626">
    <property type="entry name" value="RCC1_2"/>
    <property type="match status" value="2"/>
</dbReference>
<dbReference type="PROSITE" id="PS01159">
    <property type="entry name" value="WW_DOMAIN_1"/>
    <property type="match status" value="1"/>
</dbReference>
<dbReference type="AlphaFoldDB" id="A0A024G2L2"/>
<dbReference type="SUPFAM" id="SSF51045">
    <property type="entry name" value="WW domain"/>
    <property type="match status" value="1"/>
</dbReference>
<dbReference type="PRINTS" id="PR00633">
    <property type="entry name" value="RCCNDNSATION"/>
</dbReference>
<evidence type="ECO:0000313" key="5">
    <source>
        <dbReference type="EMBL" id="CCI40871.1"/>
    </source>
</evidence>
<dbReference type="InterPro" id="IPR009091">
    <property type="entry name" value="RCC1/BLIP-II"/>
</dbReference>
<evidence type="ECO:0000256" key="1">
    <source>
        <dbReference type="ARBA" id="ARBA00022737"/>
    </source>
</evidence>
<organism evidence="5 6">
    <name type="scientific">Albugo candida</name>
    <dbReference type="NCBI Taxonomy" id="65357"/>
    <lineage>
        <taxon>Eukaryota</taxon>
        <taxon>Sar</taxon>
        <taxon>Stramenopiles</taxon>
        <taxon>Oomycota</taxon>
        <taxon>Peronosporomycetes</taxon>
        <taxon>Albuginales</taxon>
        <taxon>Albuginaceae</taxon>
        <taxon>Albugo</taxon>
    </lineage>
</organism>
<evidence type="ECO:0000259" key="4">
    <source>
        <dbReference type="PROSITE" id="PS50020"/>
    </source>
</evidence>
<dbReference type="SUPFAM" id="SSF50985">
    <property type="entry name" value="RCC1/BLIP-II"/>
    <property type="match status" value="1"/>
</dbReference>
<evidence type="ECO:0000256" key="2">
    <source>
        <dbReference type="PROSITE-ProRule" id="PRU00235"/>
    </source>
</evidence>